<gene>
    <name evidence="3" type="ORF">M569_16870</name>
</gene>
<dbReference type="Proteomes" id="UP000015453">
    <property type="component" value="Unassembled WGS sequence"/>
</dbReference>
<dbReference type="OrthoDB" id="10442318at2759"/>
<comment type="caution">
    <text evidence="3">The sequence shown here is derived from an EMBL/GenBank/DDBJ whole genome shotgun (WGS) entry which is preliminary data.</text>
</comment>
<feature type="coiled-coil region" evidence="1">
    <location>
        <begin position="1"/>
        <end position="84"/>
    </location>
</feature>
<proteinExistence type="predicted"/>
<reference evidence="3 4" key="1">
    <citation type="journal article" date="2013" name="BMC Genomics">
        <title>The miniature genome of a carnivorous plant Genlisea aurea contains a low number of genes and short non-coding sequences.</title>
        <authorList>
            <person name="Leushkin E.V."/>
            <person name="Sutormin R.A."/>
            <person name="Nabieva E.R."/>
            <person name="Penin A.A."/>
            <person name="Kondrashov A.S."/>
            <person name="Logacheva M.D."/>
        </authorList>
    </citation>
    <scope>NUCLEOTIDE SEQUENCE [LARGE SCALE GENOMIC DNA]</scope>
</reference>
<keyword evidence="1" id="KW-0175">Coiled coil</keyword>
<feature type="region of interest" description="Disordered" evidence="2">
    <location>
        <begin position="114"/>
        <end position="134"/>
    </location>
</feature>
<name>S8C0K0_9LAMI</name>
<evidence type="ECO:0000256" key="2">
    <source>
        <dbReference type="SAM" id="MobiDB-lite"/>
    </source>
</evidence>
<evidence type="ECO:0000313" key="3">
    <source>
        <dbReference type="EMBL" id="EPS57946.1"/>
    </source>
</evidence>
<feature type="compositionally biased region" description="Basic residues" evidence="2">
    <location>
        <begin position="117"/>
        <end position="128"/>
    </location>
</feature>
<organism evidence="3 4">
    <name type="scientific">Genlisea aurea</name>
    <dbReference type="NCBI Taxonomy" id="192259"/>
    <lineage>
        <taxon>Eukaryota</taxon>
        <taxon>Viridiplantae</taxon>
        <taxon>Streptophyta</taxon>
        <taxon>Embryophyta</taxon>
        <taxon>Tracheophyta</taxon>
        <taxon>Spermatophyta</taxon>
        <taxon>Magnoliopsida</taxon>
        <taxon>eudicotyledons</taxon>
        <taxon>Gunneridae</taxon>
        <taxon>Pentapetalae</taxon>
        <taxon>asterids</taxon>
        <taxon>lamiids</taxon>
        <taxon>Lamiales</taxon>
        <taxon>Lentibulariaceae</taxon>
        <taxon>Genlisea</taxon>
    </lineage>
</organism>
<keyword evidence="4" id="KW-1185">Reference proteome</keyword>
<sequence length="134" mass="16267">MEMIKQKYVEMEDEINENKRLLRISEQRFKSLEMEHQILKQDTEQVHQRVSVLSETVAEVTEQKTRALMEIENEARRRRKVEDEIKRFHVAFVQNVKSKSSFQSDFKSIIDRIKSQQQHHHRHHHHHHPGLENL</sequence>
<evidence type="ECO:0000313" key="4">
    <source>
        <dbReference type="Proteomes" id="UP000015453"/>
    </source>
</evidence>
<dbReference type="EMBL" id="AUSU01009687">
    <property type="protein sequence ID" value="EPS57946.1"/>
    <property type="molecule type" value="Genomic_DNA"/>
</dbReference>
<protein>
    <submittedName>
        <fullName evidence="3">Uncharacterized protein</fullName>
    </submittedName>
</protein>
<evidence type="ECO:0000256" key="1">
    <source>
        <dbReference type="SAM" id="Coils"/>
    </source>
</evidence>
<accession>S8C0K0</accession>
<dbReference type="AlphaFoldDB" id="S8C0K0"/>